<dbReference type="Proteomes" id="UP000305674">
    <property type="component" value="Unassembled WGS sequence"/>
</dbReference>
<dbReference type="Pfam" id="PF03590">
    <property type="entry name" value="AsnA"/>
    <property type="match status" value="1"/>
</dbReference>
<name>A0A4U1BN33_9GAMM</name>
<gene>
    <name evidence="9" type="ORF">FCL40_02955</name>
</gene>
<evidence type="ECO:0000259" key="8">
    <source>
        <dbReference type="PROSITE" id="PS50862"/>
    </source>
</evidence>
<dbReference type="InterPro" id="IPR045864">
    <property type="entry name" value="aa-tRNA-synth_II/BPL/LPL"/>
</dbReference>
<dbReference type="EC" id="6.3.1.1" evidence="7"/>
<protein>
    <recommendedName>
        <fullName evidence="7">Aspartate--ammonia ligase</fullName>
        <ecNumber evidence="7">6.3.1.1</ecNumber>
    </recommendedName>
</protein>
<accession>A0A4U1BN33</accession>
<dbReference type="NCBIfam" id="TIGR00669">
    <property type="entry name" value="asnA"/>
    <property type="match status" value="1"/>
</dbReference>
<evidence type="ECO:0000256" key="4">
    <source>
        <dbReference type="ARBA" id="ARBA00022741"/>
    </source>
</evidence>
<keyword evidence="10" id="KW-1185">Reference proteome</keyword>
<keyword evidence="3" id="KW-0028">Amino-acid biosynthesis</keyword>
<dbReference type="GO" id="GO:0005829">
    <property type="term" value="C:cytosol"/>
    <property type="evidence" value="ECO:0007669"/>
    <property type="project" value="TreeGrafter"/>
</dbReference>
<keyword evidence="6" id="KW-0061">Asparagine biosynthesis</keyword>
<dbReference type="GO" id="GO:0006529">
    <property type="term" value="P:asparagine biosynthetic process"/>
    <property type="evidence" value="ECO:0007669"/>
    <property type="project" value="UniProtKB-UniRule"/>
</dbReference>
<evidence type="ECO:0000313" key="9">
    <source>
        <dbReference type="EMBL" id="TKB51528.1"/>
    </source>
</evidence>
<dbReference type="Gene3D" id="3.30.930.10">
    <property type="entry name" value="Bira Bifunctional Protein, Domain 2"/>
    <property type="match status" value="1"/>
</dbReference>
<evidence type="ECO:0000256" key="1">
    <source>
        <dbReference type="ARBA" id="ARBA00022490"/>
    </source>
</evidence>
<dbReference type="PANTHER" id="PTHR30073:SF5">
    <property type="entry name" value="ASPARTATE--AMMONIA LIGASE"/>
    <property type="match status" value="1"/>
</dbReference>
<dbReference type="AlphaFoldDB" id="A0A4U1BN33"/>
<evidence type="ECO:0000313" key="10">
    <source>
        <dbReference type="Proteomes" id="UP000305674"/>
    </source>
</evidence>
<dbReference type="PIRSF" id="PIRSF001555">
    <property type="entry name" value="Asp_ammon_ligase"/>
    <property type="match status" value="1"/>
</dbReference>
<dbReference type="PANTHER" id="PTHR30073">
    <property type="entry name" value="ASPARTATE--AMMONIA LIGASE"/>
    <property type="match status" value="1"/>
</dbReference>
<dbReference type="InterPro" id="IPR004618">
    <property type="entry name" value="AsnA"/>
</dbReference>
<dbReference type="OrthoDB" id="3185462at2"/>
<proteinExistence type="predicted"/>
<keyword evidence="1" id="KW-0963">Cytoplasm</keyword>
<sequence length="325" mass="35665">MKHSYIETQQQIAFVKETFGQQLCRRLNLLEIQAPLLSEVGSGLQDGLSGQEKAVQVKVKALPERGFEVVHSLAKWKRATLGRYGFDAGEGVVAQMKALRPDEDALGPKHSVFVDQWDWEQVLGGGERTLEGLTARVEAIYQALRDTEAAVAVRFGLPAILPESISFVHAESLRQAYPELSAKERESRICREKGAVFLIGIGAELGDGQAHDCRAPDYDDWSSESELGKGLNGDILVWNPVLEDAFELSSMGIRVDAETLARQMQLAGKAQELEQPWHKALLAGELPQTIGGGIGQSRLAMFMLGMSHIGQVQCGVWQESCPSRL</sequence>
<keyword evidence="5" id="KW-0067">ATP-binding</keyword>
<feature type="domain" description="Aminoacyl-transfer RNA synthetases class-II family profile" evidence="8">
    <location>
        <begin position="14"/>
        <end position="322"/>
    </location>
</feature>
<evidence type="ECO:0000256" key="6">
    <source>
        <dbReference type="ARBA" id="ARBA00022888"/>
    </source>
</evidence>
<evidence type="ECO:0000256" key="5">
    <source>
        <dbReference type="ARBA" id="ARBA00022840"/>
    </source>
</evidence>
<dbReference type="GO" id="GO:0004071">
    <property type="term" value="F:aspartate-ammonia ligase activity"/>
    <property type="evidence" value="ECO:0007669"/>
    <property type="project" value="UniProtKB-UniRule"/>
</dbReference>
<comment type="caution">
    <text evidence="9">The sequence shown here is derived from an EMBL/GenBank/DDBJ whole genome shotgun (WGS) entry which is preliminary data.</text>
</comment>
<keyword evidence="2 9" id="KW-0436">Ligase</keyword>
<evidence type="ECO:0000256" key="7">
    <source>
        <dbReference type="NCBIfam" id="TIGR00669"/>
    </source>
</evidence>
<dbReference type="EMBL" id="SWCI01000001">
    <property type="protein sequence ID" value="TKB51528.1"/>
    <property type="molecule type" value="Genomic_DNA"/>
</dbReference>
<reference evidence="9 10" key="1">
    <citation type="submission" date="2019-04" db="EMBL/GenBank/DDBJ databases">
        <authorList>
            <person name="Hwang J.C."/>
        </authorList>
    </citation>
    <scope>NUCLEOTIDE SEQUENCE [LARGE SCALE GENOMIC DNA]</scope>
    <source>
        <strain evidence="9 10">IMCC35001</strain>
    </source>
</reference>
<evidence type="ECO:0000256" key="2">
    <source>
        <dbReference type="ARBA" id="ARBA00022598"/>
    </source>
</evidence>
<organism evidence="9 10">
    <name type="scientific">Ferrimonas sediminicola</name>
    <dbReference type="NCBI Taxonomy" id="2569538"/>
    <lineage>
        <taxon>Bacteria</taxon>
        <taxon>Pseudomonadati</taxon>
        <taxon>Pseudomonadota</taxon>
        <taxon>Gammaproteobacteria</taxon>
        <taxon>Alteromonadales</taxon>
        <taxon>Ferrimonadaceae</taxon>
        <taxon>Ferrimonas</taxon>
    </lineage>
</organism>
<evidence type="ECO:0000256" key="3">
    <source>
        <dbReference type="ARBA" id="ARBA00022605"/>
    </source>
</evidence>
<dbReference type="RefSeq" id="WP_136851176.1">
    <property type="nucleotide sequence ID" value="NZ_SWCI01000001.1"/>
</dbReference>
<dbReference type="GO" id="GO:0005524">
    <property type="term" value="F:ATP binding"/>
    <property type="evidence" value="ECO:0007669"/>
    <property type="project" value="UniProtKB-KW"/>
</dbReference>
<dbReference type="SUPFAM" id="SSF55681">
    <property type="entry name" value="Class II aaRS and biotin synthetases"/>
    <property type="match status" value="1"/>
</dbReference>
<keyword evidence="4" id="KW-0547">Nucleotide-binding</keyword>
<dbReference type="InterPro" id="IPR006195">
    <property type="entry name" value="aa-tRNA-synth_II"/>
</dbReference>
<dbReference type="PROSITE" id="PS50862">
    <property type="entry name" value="AA_TRNA_LIGASE_II"/>
    <property type="match status" value="1"/>
</dbReference>